<name>A0ACB9BBP0_ARCLA</name>
<accession>A0ACB9BBP0</accession>
<comment type="caution">
    <text evidence="1">The sequence shown here is derived from an EMBL/GenBank/DDBJ whole genome shotgun (WGS) entry which is preliminary data.</text>
</comment>
<evidence type="ECO:0000313" key="2">
    <source>
        <dbReference type="Proteomes" id="UP001055879"/>
    </source>
</evidence>
<protein>
    <submittedName>
        <fullName evidence="1">Uncharacterized protein</fullName>
    </submittedName>
</protein>
<dbReference type="Proteomes" id="UP001055879">
    <property type="component" value="Linkage Group LG06"/>
</dbReference>
<proteinExistence type="predicted"/>
<evidence type="ECO:0000313" key="1">
    <source>
        <dbReference type="EMBL" id="KAI3719191.1"/>
    </source>
</evidence>
<sequence length="153" mass="17442">MQVSNMKTIPYADKKISFYNTDTTTKSMLPNQMELSFLILTTGVKALMQDLTMDDSSKDNAKEKGKEPVDRKKKDKPLKAYSRKNKTKTEKLPEDSDFKVEPIIEIGSSSRSTKRANNEKAHTRKESSEIKECMDDKEKASERKTRVKSEGKA</sequence>
<organism evidence="1 2">
    <name type="scientific">Arctium lappa</name>
    <name type="common">Greater burdock</name>
    <name type="synonym">Lappa major</name>
    <dbReference type="NCBI Taxonomy" id="4217"/>
    <lineage>
        <taxon>Eukaryota</taxon>
        <taxon>Viridiplantae</taxon>
        <taxon>Streptophyta</taxon>
        <taxon>Embryophyta</taxon>
        <taxon>Tracheophyta</taxon>
        <taxon>Spermatophyta</taxon>
        <taxon>Magnoliopsida</taxon>
        <taxon>eudicotyledons</taxon>
        <taxon>Gunneridae</taxon>
        <taxon>Pentapetalae</taxon>
        <taxon>asterids</taxon>
        <taxon>campanulids</taxon>
        <taxon>Asterales</taxon>
        <taxon>Asteraceae</taxon>
        <taxon>Carduoideae</taxon>
        <taxon>Cardueae</taxon>
        <taxon>Arctiinae</taxon>
        <taxon>Arctium</taxon>
    </lineage>
</organism>
<reference evidence="2" key="1">
    <citation type="journal article" date="2022" name="Mol. Ecol. Resour.">
        <title>The genomes of chicory, endive, great burdock and yacon provide insights into Asteraceae palaeo-polyploidization history and plant inulin production.</title>
        <authorList>
            <person name="Fan W."/>
            <person name="Wang S."/>
            <person name="Wang H."/>
            <person name="Wang A."/>
            <person name="Jiang F."/>
            <person name="Liu H."/>
            <person name="Zhao H."/>
            <person name="Xu D."/>
            <person name="Zhang Y."/>
        </authorList>
    </citation>
    <scope>NUCLEOTIDE SEQUENCE [LARGE SCALE GENOMIC DNA]</scope>
    <source>
        <strain evidence="2">cv. Niubang</strain>
    </source>
</reference>
<keyword evidence="2" id="KW-1185">Reference proteome</keyword>
<dbReference type="EMBL" id="CM042052">
    <property type="protein sequence ID" value="KAI3719191.1"/>
    <property type="molecule type" value="Genomic_DNA"/>
</dbReference>
<reference evidence="1 2" key="2">
    <citation type="journal article" date="2022" name="Mol. Ecol. Resour.">
        <title>The genomes of chicory, endive, great burdock and yacon provide insights into Asteraceae paleo-polyploidization history and plant inulin production.</title>
        <authorList>
            <person name="Fan W."/>
            <person name="Wang S."/>
            <person name="Wang H."/>
            <person name="Wang A."/>
            <person name="Jiang F."/>
            <person name="Liu H."/>
            <person name="Zhao H."/>
            <person name="Xu D."/>
            <person name="Zhang Y."/>
        </authorList>
    </citation>
    <scope>NUCLEOTIDE SEQUENCE [LARGE SCALE GENOMIC DNA]</scope>
    <source>
        <strain evidence="2">cv. Niubang</strain>
    </source>
</reference>
<gene>
    <name evidence="1" type="ORF">L6452_20085</name>
</gene>